<protein>
    <submittedName>
        <fullName evidence="2">Uncharacterized protein</fullName>
    </submittedName>
</protein>
<accession>A0A067LWI8</accession>
<keyword evidence="3" id="KW-1185">Reference proteome</keyword>
<feature type="compositionally biased region" description="Pro residues" evidence="1">
    <location>
        <begin position="64"/>
        <end position="81"/>
    </location>
</feature>
<dbReference type="AlphaFoldDB" id="A0A067LWI8"/>
<name>A0A067LWI8_BOTB1</name>
<evidence type="ECO:0000256" key="1">
    <source>
        <dbReference type="SAM" id="MobiDB-lite"/>
    </source>
</evidence>
<dbReference type="InParanoid" id="A0A067LWI8"/>
<evidence type="ECO:0000313" key="2">
    <source>
        <dbReference type="EMBL" id="KDQ06665.1"/>
    </source>
</evidence>
<sequence length="232" mass="24777">MFNRYLVYRGRATPALEGCMQGHHGGPTASTIKAVEVTAAKTRSKPSSRNTTTVAGASPAQGPYSPPFPSSPSSPLPPLCPPATNGTTYATIPYMSSSSARRRLLPQARPVRRIPFRDYLRFLALHNTLNTEWIASYPAAPLTAASVSAIPAAWLAALDAATKAGLIPSIAPATLVNGAPTYSGQNSTSSEICSSTQCRGDLTLEVWDVPDGKIRRRPAPHLWPPLRLFKTK</sequence>
<organism evidence="2 3">
    <name type="scientific">Botryobasidium botryosum (strain FD-172 SS1)</name>
    <dbReference type="NCBI Taxonomy" id="930990"/>
    <lineage>
        <taxon>Eukaryota</taxon>
        <taxon>Fungi</taxon>
        <taxon>Dikarya</taxon>
        <taxon>Basidiomycota</taxon>
        <taxon>Agaricomycotina</taxon>
        <taxon>Agaricomycetes</taxon>
        <taxon>Cantharellales</taxon>
        <taxon>Botryobasidiaceae</taxon>
        <taxon>Botryobasidium</taxon>
    </lineage>
</organism>
<dbReference type="EMBL" id="KL198127">
    <property type="protein sequence ID" value="KDQ06665.1"/>
    <property type="molecule type" value="Genomic_DNA"/>
</dbReference>
<dbReference type="HOGENOM" id="CLU_1194721_0_0_1"/>
<proteinExistence type="predicted"/>
<dbReference type="Proteomes" id="UP000027195">
    <property type="component" value="Unassembled WGS sequence"/>
</dbReference>
<gene>
    <name evidence="2" type="ORF">BOTBODRAFT_621709</name>
</gene>
<feature type="region of interest" description="Disordered" evidence="1">
    <location>
        <begin position="39"/>
        <end position="82"/>
    </location>
</feature>
<reference evidence="3" key="1">
    <citation type="journal article" date="2014" name="Proc. Natl. Acad. Sci. U.S.A.">
        <title>Extensive sampling of basidiomycete genomes demonstrates inadequacy of the white-rot/brown-rot paradigm for wood decay fungi.</title>
        <authorList>
            <person name="Riley R."/>
            <person name="Salamov A.A."/>
            <person name="Brown D.W."/>
            <person name="Nagy L.G."/>
            <person name="Floudas D."/>
            <person name="Held B.W."/>
            <person name="Levasseur A."/>
            <person name="Lombard V."/>
            <person name="Morin E."/>
            <person name="Otillar R."/>
            <person name="Lindquist E.A."/>
            <person name="Sun H."/>
            <person name="LaButti K.M."/>
            <person name="Schmutz J."/>
            <person name="Jabbour D."/>
            <person name="Luo H."/>
            <person name="Baker S.E."/>
            <person name="Pisabarro A.G."/>
            <person name="Walton J.D."/>
            <person name="Blanchette R.A."/>
            <person name="Henrissat B."/>
            <person name="Martin F."/>
            <person name="Cullen D."/>
            <person name="Hibbett D.S."/>
            <person name="Grigoriev I.V."/>
        </authorList>
    </citation>
    <scope>NUCLEOTIDE SEQUENCE [LARGE SCALE GENOMIC DNA]</scope>
    <source>
        <strain evidence="3">FD-172 SS1</strain>
    </source>
</reference>
<evidence type="ECO:0000313" key="3">
    <source>
        <dbReference type="Proteomes" id="UP000027195"/>
    </source>
</evidence>
<feature type="compositionally biased region" description="Polar residues" evidence="1">
    <location>
        <begin position="45"/>
        <end position="55"/>
    </location>
</feature>